<gene>
    <name evidence="3" type="ORF">FK531_10135</name>
</gene>
<protein>
    <submittedName>
        <fullName evidence="3">Uncharacterized protein</fullName>
    </submittedName>
</protein>
<comment type="caution">
    <text evidence="3">The sequence shown here is derived from an EMBL/GenBank/DDBJ whole genome shotgun (WGS) entry which is preliminary data.</text>
</comment>
<dbReference type="OrthoDB" id="166978at2"/>
<sequence length="203" mass="22106">MTEYFPSTEPLVPTAPTVAPTTPHRWPWICAMVAALLFGVGIGILAWSDPFGERIASIEQREQAATAQEQSTTQRVQSVEQREKGLADRTRIENAALDTRKVQLDKLSGELAQREQALLPKEREAARSTIKGDGIFLVGKDINPGTYRNSGTNGCYWQRSSGTSGDFDEILANGNENGPAVVTIQASDVAFTAKRCGVWTPVN</sequence>
<dbReference type="Proteomes" id="UP000316256">
    <property type="component" value="Unassembled WGS sequence"/>
</dbReference>
<feature type="compositionally biased region" description="Low complexity" evidence="1">
    <location>
        <begin position="66"/>
        <end position="75"/>
    </location>
</feature>
<keyword evidence="2" id="KW-1133">Transmembrane helix</keyword>
<dbReference type="AlphaFoldDB" id="A0A541B9W0"/>
<name>A0A541B9W0_9NOCA</name>
<evidence type="ECO:0000313" key="3">
    <source>
        <dbReference type="EMBL" id="TQF69120.1"/>
    </source>
</evidence>
<feature type="transmembrane region" description="Helical" evidence="2">
    <location>
        <begin position="26"/>
        <end position="47"/>
    </location>
</feature>
<organism evidence="3 4">
    <name type="scientific">Rhodococcus spelaei</name>
    <dbReference type="NCBI Taxonomy" id="2546320"/>
    <lineage>
        <taxon>Bacteria</taxon>
        <taxon>Bacillati</taxon>
        <taxon>Actinomycetota</taxon>
        <taxon>Actinomycetes</taxon>
        <taxon>Mycobacteriales</taxon>
        <taxon>Nocardiaceae</taxon>
        <taxon>Rhodococcus</taxon>
    </lineage>
</organism>
<evidence type="ECO:0000256" key="1">
    <source>
        <dbReference type="SAM" id="MobiDB-lite"/>
    </source>
</evidence>
<reference evidence="3 4" key="1">
    <citation type="submission" date="2019-06" db="EMBL/GenBank/DDBJ databases">
        <title>Rhodococcus spaelei sp. nov., isolated from a cave.</title>
        <authorList>
            <person name="Lee S.D."/>
        </authorList>
    </citation>
    <scope>NUCLEOTIDE SEQUENCE [LARGE SCALE GENOMIC DNA]</scope>
    <source>
        <strain evidence="3 4">C9-5</strain>
    </source>
</reference>
<proteinExistence type="predicted"/>
<keyword evidence="4" id="KW-1185">Reference proteome</keyword>
<dbReference type="EMBL" id="VIGH01000004">
    <property type="protein sequence ID" value="TQF69120.1"/>
    <property type="molecule type" value="Genomic_DNA"/>
</dbReference>
<accession>A0A541B9W0</accession>
<keyword evidence="2" id="KW-0472">Membrane</keyword>
<dbReference type="RefSeq" id="WP_142098666.1">
    <property type="nucleotide sequence ID" value="NZ_VIGH01000004.1"/>
</dbReference>
<keyword evidence="2" id="KW-0812">Transmembrane</keyword>
<evidence type="ECO:0000256" key="2">
    <source>
        <dbReference type="SAM" id="Phobius"/>
    </source>
</evidence>
<feature type="region of interest" description="Disordered" evidence="1">
    <location>
        <begin position="66"/>
        <end position="85"/>
    </location>
</feature>
<evidence type="ECO:0000313" key="4">
    <source>
        <dbReference type="Proteomes" id="UP000316256"/>
    </source>
</evidence>